<dbReference type="Pfam" id="PF14200">
    <property type="entry name" value="RicinB_lectin_2"/>
    <property type="match status" value="1"/>
</dbReference>
<proteinExistence type="predicted"/>
<comment type="caution">
    <text evidence="2">The sequence shown here is derived from an EMBL/GenBank/DDBJ whole genome shotgun (WGS) entry which is preliminary data.</text>
</comment>
<dbReference type="SUPFAM" id="SSF89372">
    <property type="entry name" value="Fucose-specific lectin"/>
    <property type="match status" value="2"/>
</dbReference>
<dbReference type="Gene3D" id="2.120.10.70">
    <property type="entry name" value="Fucose-specific lectin"/>
    <property type="match status" value="2"/>
</dbReference>
<dbReference type="CDD" id="cd00161">
    <property type="entry name" value="beta-trefoil_Ricin-like"/>
    <property type="match status" value="1"/>
</dbReference>
<keyword evidence="3" id="KW-1185">Reference proteome</keyword>
<reference evidence="2" key="1">
    <citation type="submission" date="2021-08" db="EMBL/GenBank/DDBJ databases">
        <authorList>
            <person name="Stevens D.C."/>
        </authorList>
    </citation>
    <scope>NUCLEOTIDE SEQUENCE</scope>
    <source>
        <strain evidence="2">DSM 53165</strain>
    </source>
</reference>
<feature type="domain" description="Ricin B lectin" evidence="1">
    <location>
        <begin position="8"/>
        <end position="95"/>
    </location>
</feature>
<evidence type="ECO:0000313" key="2">
    <source>
        <dbReference type="EMBL" id="MBZ5714224.1"/>
    </source>
</evidence>
<accession>A0ABS7U118</accession>
<organism evidence="2 3">
    <name type="scientific">Nannocystis pusilla</name>
    <dbReference type="NCBI Taxonomy" id="889268"/>
    <lineage>
        <taxon>Bacteria</taxon>
        <taxon>Pseudomonadati</taxon>
        <taxon>Myxococcota</taxon>
        <taxon>Polyangia</taxon>
        <taxon>Nannocystales</taxon>
        <taxon>Nannocystaceae</taxon>
        <taxon>Nannocystis</taxon>
    </lineage>
</organism>
<dbReference type="Gene3D" id="2.80.10.50">
    <property type="match status" value="1"/>
</dbReference>
<sequence>MGDKYVVGAYRIVNAQSGRALSLSPGEGDSGAQVKQLPVDASIDQIWVLEDVLPSECDRTPLHPNVFRIRHARTGLYLDADGNRRGLNGYPVLVWDREAQPKNIITPFPNAQQLWHINRVDERKYQIANPIDLVVAIACRSLDAPTETIGQDGVAVQLWTPHHGENQKWQFIPATAPERPRTVGDVGAIAAVYSSARGHAEGLHVGVNGRLRYAYVHGGAWRFDTTHLGDGAPFSGPVSAVYEPNRGHAAAIARGSDGRLRYFYVHGGGWTVDANTLGPATGAVSAVFSPARNHTEVFFAGTGGQLNYAYVEGGAWHHHREGFGAVGGAVSAVFSPARNHSEVFWVRADGRLIYSYVTGGAWHHDADSLAAAGQVGAVSAVFSTARNHSEVFAAGADGKVHYFYVEGGAWHHDSSSFGSTRGQLAATCSPARHSELVFVRDDGRPVYAYVDGGAWKRDDVTFAAAGPVKDVAMVFSPPRNHSEVFFTGADGFLRYFYVFDRGNRGYPAWHCSSL</sequence>
<protein>
    <submittedName>
        <fullName evidence="2">RICIN domain-containing protein</fullName>
    </submittedName>
</protein>
<gene>
    <name evidence="2" type="ORF">K7C98_33750</name>
</gene>
<name>A0ABS7U118_9BACT</name>
<dbReference type="Proteomes" id="UP001139031">
    <property type="component" value="Unassembled WGS sequence"/>
</dbReference>
<dbReference type="RefSeq" id="WP_224196206.1">
    <property type="nucleotide sequence ID" value="NZ_JAIRAU010000047.1"/>
</dbReference>
<evidence type="ECO:0000313" key="3">
    <source>
        <dbReference type="Proteomes" id="UP001139031"/>
    </source>
</evidence>
<evidence type="ECO:0000259" key="1">
    <source>
        <dbReference type="Pfam" id="PF14200"/>
    </source>
</evidence>
<dbReference type="InterPro" id="IPR035992">
    <property type="entry name" value="Ricin_B-like_lectins"/>
</dbReference>
<dbReference type="SUPFAM" id="SSF50370">
    <property type="entry name" value="Ricin B-like lectins"/>
    <property type="match status" value="1"/>
</dbReference>
<dbReference type="InterPro" id="IPR000772">
    <property type="entry name" value="Ricin_B_lectin"/>
</dbReference>
<dbReference type="EMBL" id="JAIRAU010000047">
    <property type="protein sequence ID" value="MBZ5714224.1"/>
    <property type="molecule type" value="Genomic_DNA"/>
</dbReference>